<accession>A0A9E7GAI1</accession>
<gene>
    <name evidence="2" type="ORF">MUK42_19008</name>
</gene>
<reference evidence="2" key="1">
    <citation type="submission" date="2022-05" db="EMBL/GenBank/DDBJ databases">
        <title>The Musa troglodytarum L. genome provides insights into the mechanism of non-climacteric behaviour and enrichment of carotenoids.</title>
        <authorList>
            <person name="Wang J."/>
        </authorList>
    </citation>
    <scope>NUCLEOTIDE SEQUENCE</scope>
    <source>
        <tissue evidence="2">Leaf</tissue>
    </source>
</reference>
<feature type="signal peptide" evidence="1">
    <location>
        <begin position="1"/>
        <end position="20"/>
    </location>
</feature>
<proteinExistence type="predicted"/>
<evidence type="ECO:0000313" key="3">
    <source>
        <dbReference type="Proteomes" id="UP001055439"/>
    </source>
</evidence>
<evidence type="ECO:0000313" key="2">
    <source>
        <dbReference type="EMBL" id="URE08802.1"/>
    </source>
</evidence>
<evidence type="ECO:0000256" key="1">
    <source>
        <dbReference type="SAM" id="SignalP"/>
    </source>
</evidence>
<dbReference type="EMBL" id="CP097508">
    <property type="protein sequence ID" value="URE08802.1"/>
    <property type="molecule type" value="Genomic_DNA"/>
</dbReference>
<protein>
    <submittedName>
        <fullName evidence="2">Uncharacterized protein</fullName>
    </submittedName>
</protein>
<sequence>MLCSPSIIACLFTSFSLSTATVGEHSDLSHGLRRISRS</sequence>
<name>A0A9E7GAI1_9LILI</name>
<dbReference type="Proteomes" id="UP001055439">
    <property type="component" value="Chromosome 6"/>
</dbReference>
<dbReference type="AlphaFoldDB" id="A0A9E7GAI1"/>
<keyword evidence="1" id="KW-0732">Signal</keyword>
<keyword evidence="3" id="KW-1185">Reference proteome</keyword>
<organism evidence="2 3">
    <name type="scientific">Musa troglodytarum</name>
    <name type="common">fe'i banana</name>
    <dbReference type="NCBI Taxonomy" id="320322"/>
    <lineage>
        <taxon>Eukaryota</taxon>
        <taxon>Viridiplantae</taxon>
        <taxon>Streptophyta</taxon>
        <taxon>Embryophyta</taxon>
        <taxon>Tracheophyta</taxon>
        <taxon>Spermatophyta</taxon>
        <taxon>Magnoliopsida</taxon>
        <taxon>Liliopsida</taxon>
        <taxon>Zingiberales</taxon>
        <taxon>Musaceae</taxon>
        <taxon>Musa</taxon>
    </lineage>
</organism>
<feature type="chain" id="PRO_5039461153" evidence="1">
    <location>
        <begin position="21"/>
        <end position="38"/>
    </location>
</feature>